<comment type="caution">
    <text evidence="11">The sequence shown here is derived from an EMBL/GenBank/DDBJ whole genome shotgun (WGS) entry which is preliminary data.</text>
</comment>
<evidence type="ECO:0000256" key="5">
    <source>
        <dbReference type="ARBA" id="ARBA00022989"/>
    </source>
</evidence>
<dbReference type="PRINTS" id="PR01264">
    <property type="entry name" value="MECHCHANNEL"/>
</dbReference>
<gene>
    <name evidence="9 11" type="primary">mscL</name>
    <name evidence="11" type="ORF">GNZ21_06905</name>
</gene>
<evidence type="ECO:0000256" key="1">
    <source>
        <dbReference type="ARBA" id="ARBA00004141"/>
    </source>
</evidence>
<evidence type="ECO:0000256" key="6">
    <source>
        <dbReference type="ARBA" id="ARBA00023065"/>
    </source>
</evidence>
<dbReference type="AlphaFoldDB" id="A0A7K1UHY5"/>
<dbReference type="InterPro" id="IPR037673">
    <property type="entry name" value="MSC/AndL"/>
</dbReference>
<keyword evidence="12" id="KW-1185">Reference proteome</keyword>
<dbReference type="HAMAP" id="MF_00115">
    <property type="entry name" value="MscL"/>
    <property type="match status" value="1"/>
</dbReference>
<comment type="subcellular location">
    <subcellularLocation>
        <location evidence="9">Cell membrane</location>
        <topology evidence="9">Multi-pass membrane protein</topology>
    </subcellularLocation>
    <subcellularLocation>
        <location evidence="1">Membrane</location>
        <topology evidence="1">Multi-pass membrane protein</topology>
    </subcellularLocation>
</comment>
<accession>A0A7K1UHY5</accession>
<dbReference type="RefSeq" id="WP_157322712.1">
    <property type="nucleotide sequence ID" value="NZ_BMFX01000002.1"/>
</dbReference>
<dbReference type="Proteomes" id="UP000460157">
    <property type="component" value="Unassembled WGS sequence"/>
</dbReference>
<keyword evidence="3 9" id="KW-1003">Cell membrane</keyword>
<comment type="subunit">
    <text evidence="9">Homopentamer.</text>
</comment>
<evidence type="ECO:0000256" key="9">
    <source>
        <dbReference type="HAMAP-Rule" id="MF_00115"/>
    </source>
</evidence>
<keyword evidence="2 9" id="KW-0813">Transport</keyword>
<dbReference type="Gene3D" id="1.10.1200.120">
    <property type="entry name" value="Large-conductance mechanosensitive channel, MscL, domain 1"/>
    <property type="match status" value="1"/>
</dbReference>
<keyword evidence="4 9" id="KW-0812">Transmembrane</keyword>
<protein>
    <recommendedName>
        <fullName evidence="9">Large-conductance mechanosensitive channel</fullName>
    </recommendedName>
</protein>
<evidence type="ECO:0000313" key="11">
    <source>
        <dbReference type="EMBL" id="MVT26087.1"/>
    </source>
</evidence>
<dbReference type="OrthoDB" id="9810350at2"/>
<evidence type="ECO:0000256" key="8">
    <source>
        <dbReference type="ARBA" id="ARBA00023303"/>
    </source>
</evidence>
<name>A0A7K1UHY5_9MICC</name>
<sequence length="182" mass="19912">MIKGFVDFIKQGNVVDLAVAVVLGTAFGAVINALVENVLMPLIGQLLAQDPDFDNLFAVTLPGFDGPPMRFGVLLTAVVNFLLIAAAIYFVVILPMNKIIAARKALLGTAEEEEAEEENITLLKEIRDQLKVQTEVVNPAAFAAAVEAERKLEEEKSRVEAEKEVEEKTVLSKAKNFLWSKD</sequence>
<organism evidence="11 12">
    <name type="scientific">Nesterenkonia alkaliphila</name>
    <dbReference type="NCBI Taxonomy" id="1463631"/>
    <lineage>
        <taxon>Bacteria</taxon>
        <taxon>Bacillati</taxon>
        <taxon>Actinomycetota</taxon>
        <taxon>Actinomycetes</taxon>
        <taxon>Micrococcales</taxon>
        <taxon>Micrococcaceae</taxon>
        <taxon>Nesterenkonia</taxon>
    </lineage>
</organism>
<proteinExistence type="inferred from homology"/>
<dbReference type="InterPro" id="IPR001185">
    <property type="entry name" value="MS_channel"/>
</dbReference>
<feature type="coiled-coil region" evidence="10">
    <location>
        <begin position="142"/>
        <end position="169"/>
    </location>
</feature>
<evidence type="ECO:0000313" key="12">
    <source>
        <dbReference type="Proteomes" id="UP000460157"/>
    </source>
</evidence>
<keyword evidence="6 9" id="KW-0406">Ion transport</keyword>
<evidence type="ECO:0000256" key="4">
    <source>
        <dbReference type="ARBA" id="ARBA00022692"/>
    </source>
</evidence>
<dbReference type="SUPFAM" id="SSF81330">
    <property type="entry name" value="Gated mechanosensitive channel"/>
    <property type="match status" value="1"/>
</dbReference>
<evidence type="ECO:0000256" key="2">
    <source>
        <dbReference type="ARBA" id="ARBA00022448"/>
    </source>
</evidence>
<feature type="transmembrane region" description="Helical" evidence="9">
    <location>
        <begin position="12"/>
        <end position="35"/>
    </location>
</feature>
<evidence type="ECO:0000256" key="10">
    <source>
        <dbReference type="SAM" id="Coils"/>
    </source>
</evidence>
<dbReference type="Pfam" id="PF01741">
    <property type="entry name" value="MscL"/>
    <property type="match status" value="1"/>
</dbReference>
<reference evidence="11 12" key="1">
    <citation type="submission" date="2019-12" db="EMBL/GenBank/DDBJ databases">
        <title>Nesterenkonia muleiensis sp. nov., a novel actinobacterium isolated from sap of Populus euphratica.</title>
        <authorList>
            <person name="Wang R."/>
        </authorList>
    </citation>
    <scope>NUCLEOTIDE SEQUENCE [LARGE SCALE GENOMIC DNA]</scope>
    <source>
        <strain evidence="11 12">F10</strain>
    </source>
</reference>
<keyword evidence="8 9" id="KW-0407">Ion channel</keyword>
<dbReference type="GO" id="GO:0005886">
    <property type="term" value="C:plasma membrane"/>
    <property type="evidence" value="ECO:0007669"/>
    <property type="project" value="UniProtKB-SubCell"/>
</dbReference>
<dbReference type="PANTHER" id="PTHR30266:SF2">
    <property type="entry name" value="LARGE-CONDUCTANCE MECHANOSENSITIVE CHANNEL"/>
    <property type="match status" value="1"/>
</dbReference>
<dbReference type="InterPro" id="IPR036019">
    <property type="entry name" value="MscL_channel"/>
</dbReference>
<feature type="transmembrane region" description="Helical" evidence="9">
    <location>
        <begin position="71"/>
        <end position="94"/>
    </location>
</feature>
<dbReference type="GO" id="GO:0008381">
    <property type="term" value="F:mechanosensitive monoatomic ion channel activity"/>
    <property type="evidence" value="ECO:0007669"/>
    <property type="project" value="UniProtKB-UniRule"/>
</dbReference>
<keyword evidence="7 9" id="KW-0472">Membrane</keyword>
<comment type="similarity">
    <text evidence="9">Belongs to the MscL family.</text>
</comment>
<keyword evidence="5 9" id="KW-1133">Transmembrane helix</keyword>
<keyword evidence="10" id="KW-0175">Coiled coil</keyword>
<dbReference type="NCBIfam" id="TIGR00220">
    <property type="entry name" value="mscL"/>
    <property type="match status" value="1"/>
</dbReference>
<dbReference type="EMBL" id="WRPM01000048">
    <property type="protein sequence ID" value="MVT26087.1"/>
    <property type="molecule type" value="Genomic_DNA"/>
</dbReference>
<dbReference type="PANTHER" id="PTHR30266">
    <property type="entry name" value="MECHANOSENSITIVE CHANNEL MSCL"/>
    <property type="match status" value="1"/>
</dbReference>
<evidence type="ECO:0000256" key="7">
    <source>
        <dbReference type="ARBA" id="ARBA00023136"/>
    </source>
</evidence>
<comment type="function">
    <text evidence="9">Channel that opens in response to stretch forces in the membrane lipid bilayer. May participate in the regulation of osmotic pressure changes within the cell.</text>
</comment>
<evidence type="ECO:0000256" key="3">
    <source>
        <dbReference type="ARBA" id="ARBA00022475"/>
    </source>
</evidence>